<dbReference type="AlphaFoldDB" id="E0UE18"/>
<dbReference type="RefSeq" id="WP_013321130.1">
    <property type="nucleotide sequence ID" value="NC_014501.1"/>
</dbReference>
<dbReference type="KEGG" id="cyj:Cyan7822_1012"/>
<protein>
    <recommendedName>
        <fullName evidence="3">DUF760 domain-containing protein</fullName>
    </recommendedName>
</protein>
<gene>
    <name evidence="1" type="ordered locus">Cyan7822_1012</name>
</gene>
<dbReference type="Pfam" id="PF05542">
    <property type="entry name" value="DUF760"/>
    <property type="match status" value="1"/>
</dbReference>
<accession>E0UE18</accession>
<keyword evidence="2" id="KW-1185">Reference proteome</keyword>
<dbReference type="PANTHER" id="PTHR33598">
    <property type="entry name" value="OS02G0833400 PROTEIN"/>
    <property type="match status" value="1"/>
</dbReference>
<organism evidence="1 2">
    <name type="scientific">Gloeothece verrucosa (strain PCC 7822)</name>
    <name type="common">Cyanothece sp. (strain PCC 7822)</name>
    <dbReference type="NCBI Taxonomy" id="497965"/>
    <lineage>
        <taxon>Bacteria</taxon>
        <taxon>Bacillati</taxon>
        <taxon>Cyanobacteriota</taxon>
        <taxon>Cyanophyceae</taxon>
        <taxon>Oscillatoriophycideae</taxon>
        <taxon>Chroococcales</taxon>
        <taxon>Aphanothecaceae</taxon>
        <taxon>Gloeothece</taxon>
        <taxon>Gloeothece verrucosa</taxon>
    </lineage>
</organism>
<reference evidence="2" key="1">
    <citation type="journal article" date="2011" name="MBio">
        <title>Novel metabolic attributes of the genus Cyanothece, comprising a group of unicellular nitrogen-fixing Cyanobacteria.</title>
        <authorList>
            <person name="Bandyopadhyay A."/>
            <person name="Elvitigala T."/>
            <person name="Welsh E."/>
            <person name="Stockel J."/>
            <person name="Liberton M."/>
            <person name="Min H."/>
            <person name="Sherman L.A."/>
            <person name="Pakrasi H.B."/>
        </authorList>
    </citation>
    <scope>NUCLEOTIDE SEQUENCE [LARGE SCALE GENOMIC DNA]</scope>
    <source>
        <strain evidence="2">PCC 7822</strain>
    </source>
</reference>
<name>E0UE18_GLOV7</name>
<proteinExistence type="predicted"/>
<dbReference type="PANTHER" id="PTHR33598:SF2">
    <property type="entry name" value="MAR-BINDING FILAMENT-LIKE PROTEIN"/>
    <property type="match status" value="1"/>
</dbReference>
<dbReference type="STRING" id="497965.Cyan7822_1012"/>
<dbReference type="HOGENOM" id="CLU_141457_0_0_3"/>
<dbReference type="InterPro" id="IPR008479">
    <property type="entry name" value="DUF760"/>
</dbReference>
<dbReference type="eggNOG" id="ENOG5032RN6">
    <property type="taxonomic scope" value="Bacteria"/>
</dbReference>
<evidence type="ECO:0000313" key="2">
    <source>
        <dbReference type="Proteomes" id="UP000008206"/>
    </source>
</evidence>
<evidence type="ECO:0008006" key="3">
    <source>
        <dbReference type="Google" id="ProtNLM"/>
    </source>
</evidence>
<dbReference type="EMBL" id="CP002198">
    <property type="protein sequence ID" value="ADN13022.1"/>
    <property type="molecule type" value="Genomic_DNA"/>
</dbReference>
<sequence length="106" mass="11939">MNKPSNEISKFSGALADEGNRLWQYIQSLSPETIVQYSQPNSEVAQIMERDLAQMLGILPSEHFDVEITTSREDLGQLLASAMVKGYFLYNAQQRMLLEKSVDLGN</sequence>
<evidence type="ECO:0000313" key="1">
    <source>
        <dbReference type="EMBL" id="ADN13022.1"/>
    </source>
</evidence>
<dbReference type="Proteomes" id="UP000008206">
    <property type="component" value="Chromosome"/>
</dbReference>
<dbReference type="OrthoDB" id="461768at2"/>